<dbReference type="GO" id="GO:0006281">
    <property type="term" value="P:DNA repair"/>
    <property type="evidence" value="ECO:0007669"/>
    <property type="project" value="InterPro"/>
</dbReference>
<organism evidence="3 4">
    <name type="scientific">Planococcus lenghuensis</name>
    <dbReference type="NCBI Taxonomy" id="2213202"/>
    <lineage>
        <taxon>Bacteria</taxon>
        <taxon>Bacillati</taxon>
        <taxon>Bacillota</taxon>
        <taxon>Bacilli</taxon>
        <taxon>Bacillales</taxon>
        <taxon>Caryophanaceae</taxon>
        <taxon>Planococcus</taxon>
    </lineage>
</organism>
<dbReference type="EMBL" id="CP019640">
    <property type="protein sequence ID" value="AQQ55038.1"/>
    <property type="molecule type" value="Genomic_DNA"/>
</dbReference>
<feature type="transmembrane region" description="Helical" evidence="1">
    <location>
        <begin position="12"/>
        <end position="31"/>
    </location>
</feature>
<dbReference type="InterPro" id="IPR003583">
    <property type="entry name" value="Hlx-hairpin-Hlx_DNA-bd_motif"/>
</dbReference>
<feature type="domain" description="Helix-hairpin-helix DNA-binding motif class 1" evidence="2">
    <location>
        <begin position="149"/>
        <end position="168"/>
    </location>
</feature>
<dbReference type="SMART" id="SM00278">
    <property type="entry name" value="HhH1"/>
    <property type="match status" value="2"/>
</dbReference>
<keyword evidence="1" id="KW-0812">Transmembrane</keyword>
<gene>
    <name evidence="3" type="ORF">B0X71_07500</name>
</gene>
<dbReference type="InterPro" id="IPR051675">
    <property type="entry name" value="Endo/Exo/Phosphatase_dom_1"/>
</dbReference>
<evidence type="ECO:0000313" key="3">
    <source>
        <dbReference type="EMBL" id="AQQ55038.1"/>
    </source>
</evidence>
<evidence type="ECO:0000259" key="2">
    <source>
        <dbReference type="SMART" id="SM00278"/>
    </source>
</evidence>
<protein>
    <recommendedName>
        <fullName evidence="2">Helix-hairpin-helix DNA-binding motif class 1 domain-containing protein</fullName>
    </recommendedName>
</protein>
<dbReference type="GO" id="GO:0015628">
    <property type="term" value="P:protein secretion by the type II secretion system"/>
    <property type="evidence" value="ECO:0007669"/>
    <property type="project" value="TreeGrafter"/>
</dbReference>
<sequence>MKTTDLRSKAGWLLIPAAAVSVLYFTVFSPAETSVPAESFAPAAPLPLEQTELPEPENHSIIIEIKGQVAKPGVYELPADSRIQDAVRLAGGLLPDAEDRAINLAMKVSDEMSIYVPALGEEVVVPATPAATAAAGTSGSVNLNTADETALMELPGIGPSKAAAIIAYRDESGPFQSIEQLKEVSGIGDKTYEQLQDSITVD</sequence>
<dbReference type="GO" id="GO:0003677">
    <property type="term" value="F:DNA binding"/>
    <property type="evidence" value="ECO:0007669"/>
    <property type="project" value="InterPro"/>
</dbReference>
<dbReference type="Pfam" id="PF10531">
    <property type="entry name" value="SLBB"/>
    <property type="match status" value="1"/>
</dbReference>
<dbReference type="Gene3D" id="1.10.150.310">
    <property type="entry name" value="Tex RuvX-like domain-like"/>
    <property type="match status" value="1"/>
</dbReference>
<keyword evidence="1" id="KW-1133">Transmembrane helix</keyword>
<dbReference type="SUPFAM" id="SSF47781">
    <property type="entry name" value="RuvA domain 2-like"/>
    <property type="match status" value="1"/>
</dbReference>
<dbReference type="KEGG" id="pmar:B0X71_07500"/>
<dbReference type="InterPro" id="IPR010994">
    <property type="entry name" value="RuvA_2-like"/>
</dbReference>
<dbReference type="InterPro" id="IPR004509">
    <property type="entry name" value="Competence_ComEA_HhH"/>
</dbReference>
<dbReference type="AlphaFoldDB" id="A0A1Q2L3J6"/>
<dbReference type="Proteomes" id="UP000188184">
    <property type="component" value="Chromosome"/>
</dbReference>
<dbReference type="NCBIfam" id="TIGR00426">
    <property type="entry name" value="competence protein ComEA helix-hairpin-helix repeat region"/>
    <property type="match status" value="1"/>
</dbReference>
<keyword evidence="4" id="KW-1185">Reference proteome</keyword>
<dbReference type="GO" id="GO:0015627">
    <property type="term" value="C:type II protein secretion system complex"/>
    <property type="evidence" value="ECO:0007669"/>
    <property type="project" value="TreeGrafter"/>
</dbReference>
<accession>A0A1Q2L3J6</accession>
<feature type="domain" description="Helix-hairpin-helix DNA-binding motif class 1" evidence="2">
    <location>
        <begin position="179"/>
        <end position="198"/>
    </location>
</feature>
<proteinExistence type="predicted"/>
<dbReference type="InterPro" id="IPR019554">
    <property type="entry name" value="Soluble_ligand-bd"/>
</dbReference>
<dbReference type="Gene3D" id="3.10.560.10">
    <property type="entry name" value="Outer membrane lipoprotein wza domain like"/>
    <property type="match status" value="1"/>
</dbReference>
<evidence type="ECO:0000313" key="4">
    <source>
        <dbReference type="Proteomes" id="UP000188184"/>
    </source>
</evidence>
<name>A0A1Q2L3J6_9BACL</name>
<dbReference type="PANTHER" id="PTHR21180:SF32">
    <property type="entry name" value="ENDONUCLEASE_EXONUCLEASE_PHOSPHATASE FAMILY DOMAIN-CONTAINING PROTEIN 1"/>
    <property type="match status" value="1"/>
</dbReference>
<keyword evidence="1" id="KW-0472">Membrane</keyword>
<dbReference type="Pfam" id="PF12836">
    <property type="entry name" value="HHH_3"/>
    <property type="match status" value="1"/>
</dbReference>
<evidence type="ECO:0000256" key="1">
    <source>
        <dbReference type="SAM" id="Phobius"/>
    </source>
</evidence>
<reference evidence="3 4" key="1">
    <citation type="submission" date="2017-02" db="EMBL/GenBank/DDBJ databases">
        <title>The complete genomic sequence of a novel cold adapted crude oil-degrading bacterium Planococcus qaidamina Y42.</title>
        <authorList>
            <person name="Yang R."/>
        </authorList>
    </citation>
    <scope>NUCLEOTIDE SEQUENCE [LARGE SCALE GENOMIC DNA]</scope>
    <source>
        <strain evidence="3 4">Y42</strain>
    </source>
</reference>
<dbReference type="PANTHER" id="PTHR21180">
    <property type="entry name" value="ENDONUCLEASE/EXONUCLEASE/PHOSPHATASE FAMILY DOMAIN-CONTAINING PROTEIN 1"/>
    <property type="match status" value="1"/>
</dbReference>